<dbReference type="Proteomes" id="UP001163882">
    <property type="component" value="Chromosome"/>
</dbReference>
<reference evidence="1" key="1">
    <citation type="submission" date="2022-10" db="EMBL/GenBank/DDBJ databases">
        <title>YIM 151497 complete genome.</title>
        <authorList>
            <person name="Chen X."/>
        </authorList>
    </citation>
    <scope>NUCLEOTIDE SEQUENCE</scope>
    <source>
        <strain evidence="1">YIM 151497</strain>
    </source>
</reference>
<name>A0ABY6IJQ6_9HYPH</name>
<dbReference type="InterPro" id="IPR011697">
    <property type="entry name" value="Peptidase_C26"/>
</dbReference>
<dbReference type="PANTHER" id="PTHR43235:SF1">
    <property type="entry name" value="GLUTAMINE AMIDOTRANSFERASE PB2B2.05-RELATED"/>
    <property type="match status" value="1"/>
</dbReference>
<dbReference type="SUPFAM" id="SSF52317">
    <property type="entry name" value="Class I glutamine amidotransferase-like"/>
    <property type="match status" value="1"/>
</dbReference>
<dbReference type="Gene3D" id="3.40.50.880">
    <property type="match status" value="1"/>
</dbReference>
<dbReference type="InterPro" id="IPR029062">
    <property type="entry name" value="Class_I_gatase-like"/>
</dbReference>
<dbReference type="PROSITE" id="PS51273">
    <property type="entry name" value="GATASE_TYPE_1"/>
    <property type="match status" value="1"/>
</dbReference>
<dbReference type="EMBL" id="CP107716">
    <property type="protein sequence ID" value="UYQ70825.1"/>
    <property type="molecule type" value="Genomic_DNA"/>
</dbReference>
<dbReference type="PANTHER" id="PTHR43235">
    <property type="entry name" value="GLUTAMINE AMIDOTRANSFERASE PB2B2.05-RELATED"/>
    <property type="match status" value="1"/>
</dbReference>
<proteinExistence type="predicted"/>
<dbReference type="GO" id="GO:0016787">
    <property type="term" value="F:hydrolase activity"/>
    <property type="evidence" value="ECO:0007669"/>
    <property type="project" value="UniProtKB-KW"/>
</dbReference>
<gene>
    <name evidence="1" type="ORF">OF122_12195</name>
</gene>
<accession>A0ABY6IJQ6</accession>
<keyword evidence="2" id="KW-1185">Reference proteome</keyword>
<dbReference type="RefSeq" id="WP_264224512.1">
    <property type="nucleotide sequence ID" value="NZ_CP107716.1"/>
</dbReference>
<dbReference type="Pfam" id="PF07722">
    <property type="entry name" value="Peptidase_C26"/>
    <property type="match status" value="1"/>
</dbReference>
<sequence>MTSKPLVAVISCVREVEGEPASIVKKRYLEAVAKHADAVPIIVPAWSDALAAHAIVERVDAILLTGSNSNIEPHRYGASGEGTPPFDTARDGLSQHLIHAAIAMSKPVFGVCRGLQEINVAFGGTLADERAGATPAFSHHAADGADLETMFGHSHGASIAPGGLLSRIMGEGELAINSVHFQTVARLGEGLRVEAQASDGVIEALSASDTNAPVLAVQWHPEWRPAVREHDLAFWRYLGQAARAAMR</sequence>
<protein>
    <submittedName>
        <fullName evidence="1">Gamma-glutamyl-gamma-aminobutyrate hydrolase family protein</fullName>
    </submittedName>
</protein>
<organism evidence="1 2">
    <name type="scientific">Pelagibacterium flavum</name>
    <dbReference type="NCBI Taxonomy" id="2984530"/>
    <lineage>
        <taxon>Bacteria</taxon>
        <taxon>Pseudomonadati</taxon>
        <taxon>Pseudomonadota</taxon>
        <taxon>Alphaproteobacteria</taxon>
        <taxon>Hyphomicrobiales</taxon>
        <taxon>Devosiaceae</taxon>
        <taxon>Pelagibacterium</taxon>
    </lineage>
</organism>
<evidence type="ECO:0000313" key="2">
    <source>
        <dbReference type="Proteomes" id="UP001163882"/>
    </source>
</evidence>
<dbReference type="InterPro" id="IPR044668">
    <property type="entry name" value="PuuD-like"/>
</dbReference>
<evidence type="ECO:0000313" key="1">
    <source>
        <dbReference type="EMBL" id="UYQ70825.1"/>
    </source>
</evidence>
<keyword evidence="1" id="KW-0378">Hydrolase</keyword>
<dbReference type="CDD" id="cd01745">
    <property type="entry name" value="GATase1_2"/>
    <property type="match status" value="1"/>
</dbReference>